<feature type="transmembrane region" description="Helical" evidence="1">
    <location>
        <begin position="12"/>
        <end position="34"/>
    </location>
</feature>
<dbReference type="Proteomes" id="UP000054350">
    <property type="component" value="Unassembled WGS sequence"/>
</dbReference>
<protein>
    <submittedName>
        <fullName evidence="2">Uncharacterized protein</fullName>
    </submittedName>
</protein>
<feature type="transmembrane region" description="Helical" evidence="1">
    <location>
        <begin position="205"/>
        <end position="224"/>
    </location>
</feature>
<reference evidence="2 3" key="1">
    <citation type="submission" date="2009-11" db="EMBL/GenBank/DDBJ databases">
        <title>Annotation of Allomyces macrogynus ATCC 38327.</title>
        <authorList>
            <consortium name="The Broad Institute Genome Sequencing Platform"/>
            <person name="Russ C."/>
            <person name="Cuomo C."/>
            <person name="Burger G."/>
            <person name="Gray M.W."/>
            <person name="Holland P.W.H."/>
            <person name="King N."/>
            <person name="Lang F.B.F."/>
            <person name="Roger A.J."/>
            <person name="Ruiz-Trillo I."/>
            <person name="Young S.K."/>
            <person name="Zeng Q."/>
            <person name="Gargeya S."/>
            <person name="Fitzgerald M."/>
            <person name="Haas B."/>
            <person name="Abouelleil A."/>
            <person name="Alvarado L."/>
            <person name="Arachchi H.M."/>
            <person name="Berlin A."/>
            <person name="Chapman S.B."/>
            <person name="Gearin G."/>
            <person name="Goldberg J."/>
            <person name="Griggs A."/>
            <person name="Gujja S."/>
            <person name="Hansen M."/>
            <person name="Heiman D."/>
            <person name="Howarth C."/>
            <person name="Larimer J."/>
            <person name="Lui A."/>
            <person name="MacDonald P.J.P."/>
            <person name="McCowen C."/>
            <person name="Montmayeur A."/>
            <person name="Murphy C."/>
            <person name="Neiman D."/>
            <person name="Pearson M."/>
            <person name="Priest M."/>
            <person name="Roberts A."/>
            <person name="Saif S."/>
            <person name="Shea T."/>
            <person name="Sisk P."/>
            <person name="Stolte C."/>
            <person name="Sykes S."/>
            <person name="Wortman J."/>
            <person name="Nusbaum C."/>
            <person name="Birren B."/>
        </authorList>
    </citation>
    <scope>NUCLEOTIDE SEQUENCE [LARGE SCALE GENOMIC DNA]</scope>
    <source>
        <strain evidence="2 3">ATCC 38327</strain>
    </source>
</reference>
<reference evidence="3" key="2">
    <citation type="submission" date="2009-11" db="EMBL/GenBank/DDBJ databases">
        <title>The Genome Sequence of Allomyces macrogynus strain ATCC 38327.</title>
        <authorList>
            <consortium name="The Broad Institute Genome Sequencing Platform"/>
            <person name="Russ C."/>
            <person name="Cuomo C."/>
            <person name="Shea T."/>
            <person name="Young S.K."/>
            <person name="Zeng Q."/>
            <person name="Koehrsen M."/>
            <person name="Haas B."/>
            <person name="Borodovsky M."/>
            <person name="Guigo R."/>
            <person name="Alvarado L."/>
            <person name="Berlin A."/>
            <person name="Borenstein D."/>
            <person name="Chen Z."/>
            <person name="Engels R."/>
            <person name="Freedman E."/>
            <person name="Gellesch M."/>
            <person name="Goldberg J."/>
            <person name="Griggs A."/>
            <person name="Gujja S."/>
            <person name="Heiman D."/>
            <person name="Hepburn T."/>
            <person name="Howarth C."/>
            <person name="Jen D."/>
            <person name="Larson L."/>
            <person name="Lewis B."/>
            <person name="Mehta T."/>
            <person name="Park D."/>
            <person name="Pearson M."/>
            <person name="Roberts A."/>
            <person name="Saif S."/>
            <person name="Shenoy N."/>
            <person name="Sisk P."/>
            <person name="Stolte C."/>
            <person name="Sykes S."/>
            <person name="Walk T."/>
            <person name="White J."/>
            <person name="Yandava C."/>
            <person name="Burger G."/>
            <person name="Gray M.W."/>
            <person name="Holland P.W.H."/>
            <person name="King N."/>
            <person name="Lang F.B.F."/>
            <person name="Roger A.J."/>
            <person name="Ruiz-Trillo I."/>
            <person name="Lander E."/>
            <person name="Nusbaum C."/>
        </authorList>
    </citation>
    <scope>NUCLEOTIDE SEQUENCE [LARGE SCALE GENOMIC DNA]</scope>
    <source>
        <strain evidence="3">ATCC 38327</strain>
    </source>
</reference>
<feature type="transmembrane region" description="Helical" evidence="1">
    <location>
        <begin position="89"/>
        <end position="107"/>
    </location>
</feature>
<dbReference type="EMBL" id="GG745354">
    <property type="protein sequence ID" value="KNE67768.1"/>
    <property type="molecule type" value="Genomic_DNA"/>
</dbReference>
<evidence type="ECO:0000313" key="3">
    <source>
        <dbReference type="Proteomes" id="UP000054350"/>
    </source>
</evidence>
<keyword evidence="1" id="KW-0472">Membrane</keyword>
<keyword evidence="1" id="KW-0812">Transmembrane</keyword>
<accession>A0A0L0SYY1</accession>
<evidence type="ECO:0000313" key="2">
    <source>
        <dbReference type="EMBL" id="KNE67768.1"/>
    </source>
</evidence>
<dbReference type="VEuPathDB" id="FungiDB:AMAG_12493"/>
<dbReference type="AlphaFoldDB" id="A0A0L0SYY1"/>
<dbReference type="OrthoDB" id="5589542at2759"/>
<name>A0A0L0SYY1_ALLM3</name>
<feature type="transmembrane region" description="Helical" evidence="1">
    <location>
        <begin position="142"/>
        <end position="161"/>
    </location>
</feature>
<gene>
    <name evidence="2" type="ORF">AMAG_12493</name>
</gene>
<feature type="transmembrane region" description="Helical" evidence="1">
    <location>
        <begin position="46"/>
        <end position="69"/>
    </location>
</feature>
<proteinExistence type="predicted"/>
<keyword evidence="3" id="KW-1185">Reference proteome</keyword>
<keyword evidence="1" id="KW-1133">Transmembrane helix</keyword>
<organism evidence="2 3">
    <name type="scientific">Allomyces macrogynus (strain ATCC 38327)</name>
    <name type="common">Allomyces javanicus var. macrogynus</name>
    <dbReference type="NCBI Taxonomy" id="578462"/>
    <lineage>
        <taxon>Eukaryota</taxon>
        <taxon>Fungi</taxon>
        <taxon>Fungi incertae sedis</taxon>
        <taxon>Blastocladiomycota</taxon>
        <taxon>Blastocladiomycetes</taxon>
        <taxon>Blastocladiales</taxon>
        <taxon>Blastocladiaceae</taxon>
        <taxon>Allomyces</taxon>
    </lineage>
</organism>
<evidence type="ECO:0000256" key="1">
    <source>
        <dbReference type="SAM" id="Phobius"/>
    </source>
</evidence>
<sequence>MVVTLSGSRVAFVAYAGAYTALALVALQSAIARLVRIRHRPRDLKLAIAIAKAVMALAFAADGVGHVLLNMPGVTTDAACLARTRFTQLAFVAGYAMAMGVLLARAHQIATAMKLWRGGKGGLRKQRVVETTMPTRAAVARYTGCGAGYAHVLLWIVYALLGTIDVTILRSCLDTDGDAEMDNSPLASSYCHWSPNPVVYTARRLLDLVIESYLCLVAIYGLWIQRKAEPAELNSTLQFAKALSVSYAPRAAVLMLNVVSDLYILWANATTLTPTSHPLKAFHPAPTTATT</sequence>